<keyword evidence="2" id="KW-1185">Reference proteome</keyword>
<protein>
    <submittedName>
        <fullName evidence="1">Uncharacterized protein</fullName>
    </submittedName>
</protein>
<evidence type="ECO:0000313" key="1">
    <source>
        <dbReference type="EMBL" id="KRW98265.1"/>
    </source>
</evidence>
<comment type="caution">
    <text evidence="1">The sequence shown here is derived from an EMBL/GenBank/DDBJ whole genome shotgun (WGS) entry which is preliminary data.</text>
</comment>
<dbReference type="EMBL" id="LDAU01000258">
    <property type="protein sequence ID" value="KRW98265.1"/>
    <property type="molecule type" value="Genomic_DNA"/>
</dbReference>
<evidence type="ECO:0000313" key="2">
    <source>
        <dbReference type="Proteomes" id="UP000054937"/>
    </source>
</evidence>
<proteinExistence type="predicted"/>
<name>A0A0V0Q7P9_PSEPJ</name>
<dbReference type="InParanoid" id="A0A0V0Q7P9"/>
<organism evidence="1 2">
    <name type="scientific">Pseudocohnilembus persalinus</name>
    <name type="common">Ciliate</name>
    <dbReference type="NCBI Taxonomy" id="266149"/>
    <lineage>
        <taxon>Eukaryota</taxon>
        <taxon>Sar</taxon>
        <taxon>Alveolata</taxon>
        <taxon>Ciliophora</taxon>
        <taxon>Intramacronucleata</taxon>
        <taxon>Oligohymenophorea</taxon>
        <taxon>Scuticociliatia</taxon>
        <taxon>Philasterida</taxon>
        <taxon>Pseudocohnilembidae</taxon>
        <taxon>Pseudocohnilembus</taxon>
    </lineage>
</organism>
<gene>
    <name evidence="1" type="ORF">PPERSA_02209</name>
</gene>
<reference evidence="1 2" key="1">
    <citation type="journal article" date="2015" name="Sci. Rep.">
        <title>Genome of the facultative scuticociliatosis pathogen Pseudocohnilembus persalinus provides insight into its virulence through horizontal gene transfer.</title>
        <authorList>
            <person name="Xiong J."/>
            <person name="Wang G."/>
            <person name="Cheng J."/>
            <person name="Tian M."/>
            <person name="Pan X."/>
            <person name="Warren A."/>
            <person name="Jiang C."/>
            <person name="Yuan D."/>
            <person name="Miao W."/>
        </authorList>
    </citation>
    <scope>NUCLEOTIDE SEQUENCE [LARGE SCALE GENOMIC DNA]</scope>
    <source>
        <strain evidence="1">36N120E</strain>
    </source>
</reference>
<sequence>MPHKIELIKQQGKEKINGEINNSLKQWAEYKNPKHKFDIYLISSYCIINAKHYLPKKALNALYLNILFNLKINFTKKIIFSNKNIFLKQNLTLSLLQKLLP</sequence>
<dbReference type="AlphaFoldDB" id="A0A0V0Q7P9"/>
<dbReference type="Proteomes" id="UP000054937">
    <property type="component" value="Unassembled WGS sequence"/>
</dbReference>
<accession>A0A0V0Q7P9</accession>